<sequence length="167" mass="17982">MTTPPPDDRATFDGHAGADNQAQANHSRVNHSQAVTGEIDARAALGGLQQELNRLQRSIRIAIQQQLASMAGQSLGSIAANRELVETIQAMLENHGLRVRCNECGHPAILRVSVRPGCASGVFVFDHTIEGRRTFHGGKTVLPLIQLVSKPPRKKRAPSGKNTRVAS</sequence>
<evidence type="ECO:0000313" key="3">
    <source>
        <dbReference type="Proteomes" id="UP000320176"/>
    </source>
</evidence>
<feature type="region of interest" description="Disordered" evidence="1">
    <location>
        <begin position="1"/>
        <end position="26"/>
    </location>
</feature>
<dbReference type="Proteomes" id="UP000320176">
    <property type="component" value="Unassembled WGS sequence"/>
</dbReference>
<evidence type="ECO:0000313" key="2">
    <source>
        <dbReference type="EMBL" id="TWT92718.1"/>
    </source>
</evidence>
<dbReference type="RefSeq" id="WP_231742678.1">
    <property type="nucleotide sequence ID" value="NZ_CP151726.1"/>
</dbReference>
<protein>
    <submittedName>
        <fullName evidence="2">Uncharacterized protein</fullName>
    </submittedName>
</protein>
<proteinExistence type="predicted"/>
<keyword evidence="3" id="KW-1185">Reference proteome</keyword>
<dbReference type="EMBL" id="SJPN01000010">
    <property type="protein sequence ID" value="TWT92718.1"/>
    <property type="molecule type" value="Genomic_DNA"/>
</dbReference>
<accession>A0A5C6A0J5</accession>
<name>A0A5C6A0J5_9BACT</name>
<comment type="caution">
    <text evidence="2">The sequence shown here is derived from an EMBL/GenBank/DDBJ whole genome shotgun (WGS) entry which is preliminary data.</text>
</comment>
<dbReference type="AlphaFoldDB" id="A0A5C6A0J5"/>
<evidence type="ECO:0000256" key="1">
    <source>
        <dbReference type="SAM" id="MobiDB-lite"/>
    </source>
</evidence>
<gene>
    <name evidence="2" type="ORF">Pla52n_60830</name>
</gene>
<organism evidence="2 3">
    <name type="scientific">Stieleria varia</name>
    <dbReference type="NCBI Taxonomy" id="2528005"/>
    <lineage>
        <taxon>Bacteria</taxon>
        <taxon>Pseudomonadati</taxon>
        <taxon>Planctomycetota</taxon>
        <taxon>Planctomycetia</taxon>
        <taxon>Pirellulales</taxon>
        <taxon>Pirellulaceae</taxon>
        <taxon>Stieleria</taxon>
    </lineage>
</organism>
<reference evidence="2 3" key="1">
    <citation type="submission" date="2019-02" db="EMBL/GenBank/DDBJ databases">
        <title>Deep-cultivation of Planctomycetes and their phenomic and genomic characterization uncovers novel biology.</title>
        <authorList>
            <person name="Wiegand S."/>
            <person name="Jogler M."/>
            <person name="Boedeker C."/>
            <person name="Pinto D."/>
            <person name="Vollmers J."/>
            <person name="Rivas-Marin E."/>
            <person name="Kohn T."/>
            <person name="Peeters S.H."/>
            <person name="Heuer A."/>
            <person name="Rast P."/>
            <person name="Oberbeckmann S."/>
            <person name="Bunk B."/>
            <person name="Jeske O."/>
            <person name="Meyerdierks A."/>
            <person name="Storesund J.E."/>
            <person name="Kallscheuer N."/>
            <person name="Luecker S."/>
            <person name="Lage O.M."/>
            <person name="Pohl T."/>
            <person name="Merkel B.J."/>
            <person name="Hornburger P."/>
            <person name="Mueller R.-W."/>
            <person name="Bruemmer F."/>
            <person name="Labrenz M."/>
            <person name="Spormann A.M."/>
            <person name="Op Den Camp H."/>
            <person name="Overmann J."/>
            <person name="Amann R."/>
            <person name="Jetten M.S.M."/>
            <person name="Mascher T."/>
            <person name="Medema M.H."/>
            <person name="Devos D.P."/>
            <person name="Kaster A.-K."/>
            <person name="Ovreas L."/>
            <person name="Rohde M."/>
            <person name="Galperin M.Y."/>
            <person name="Jogler C."/>
        </authorList>
    </citation>
    <scope>NUCLEOTIDE SEQUENCE [LARGE SCALE GENOMIC DNA]</scope>
    <source>
        <strain evidence="2 3">Pla52n</strain>
    </source>
</reference>
<feature type="compositionally biased region" description="Basic and acidic residues" evidence="1">
    <location>
        <begin position="1"/>
        <end position="12"/>
    </location>
</feature>